<dbReference type="InterPro" id="IPR011335">
    <property type="entry name" value="Restrct_endonuc-II-like"/>
</dbReference>
<evidence type="ECO:0000313" key="4">
    <source>
        <dbReference type="Proteomes" id="UP000019205"/>
    </source>
</evidence>
<dbReference type="Pfam" id="PF13635">
    <property type="entry name" value="DUF4143"/>
    <property type="match status" value="1"/>
</dbReference>
<dbReference type="Pfam" id="PF13173">
    <property type="entry name" value="AAA_14"/>
    <property type="match status" value="1"/>
</dbReference>
<protein>
    <submittedName>
        <fullName evidence="3">Putative ATPase (AAA+ superfamily)</fullName>
    </submittedName>
</protein>
<dbReference type="InterPro" id="IPR025420">
    <property type="entry name" value="DUF4143"/>
</dbReference>
<reference evidence="3 4" key="1">
    <citation type="journal article" date="2007" name="Proc. Natl. Acad. Sci. U.S.A.">
        <title>Characterization of a marine gammaproteobacterium capable of aerobic anoxygenic photosynthesis.</title>
        <authorList>
            <person name="Fuchs B.M."/>
            <person name="Spring S."/>
            <person name="Teeling H."/>
            <person name="Quast C."/>
            <person name="Wulf J."/>
            <person name="Schattenhofer M."/>
            <person name="Yan S."/>
            <person name="Ferriera S."/>
            <person name="Johnson J."/>
            <person name="Glockner F.O."/>
            <person name="Amann R."/>
        </authorList>
    </citation>
    <scope>NUCLEOTIDE SEQUENCE [LARGE SCALE GENOMIC DNA]</scope>
    <source>
        <strain evidence="3">KT71</strain>
    </source>
</reference>
<reference evidence="3 4" key="2">
    <citation type="journal article" date="2009" name="PLoS ONE">
        <title>The photosynthetic apparatus and its regulation in the aerobic gammaproteobacterium Congregibacter litoralis gen. nov., sp. nov.</title>
        <authorList>
            <person name="Spring S."/>
            <person name="Lunsdorf H."/>
            <person name="Fuchs B.M."/>
            <person name="Tindall B.J."/>
        </authorList>
    </citation>
    <scope>NUCLEOTIDE SEQUENCE [LARGE SCALE GENOMIC DNA]</scope>
    <source>
        <strain evidence="3">KT71</strain>
    </source>
</reference>
<dbReference type="HOGENOM" id="CLU_041527_3_1_6"/>
<dbReference type="SUPFAM" id="SSF52980">
    <property type="entry name" value="Restriction endonuclease-like"/>
    <property type="match status" value="1"/>
</dbReference>
<accession>A4A496</accession>
<dbReference type="EMBL" id="AAOA02000001">
    <property type="protein sequence ID" value="EAQ99519.1"/>
    <property type="molecule type" value="Genomic_DNA"/>
</dbReference>
<feature type="domain" description="DUF4143" evidence="2">
    <location>
        <begin position="185"/>
        <end position="344"/>
    </location>
</feature>
<name>A4A496_9GAMM</name>
<evidence type="ECO:0000259" key="2">
    <source>
        <dbReference type="Pfam" id="PF13635"/>
    </source>
</evidence>
<evidence type="ECO:0000313" key="3">
    <source>
        <dbReference type="EMBL" id="EAQ99519.1"/>
    </source>
</evidence>
<dbReference type="eggNOG" id="COG1373">
    <property type="taxonomic scope" value="Bacteria"/>
</dbReference>
<dbReference type="Proteomes" id="UP000019205">
    <property type="component" value="Chromosome"/>
</dbReference>
<dbReference type="InterPro" id="IPR027417">
    <property type="entry name" value="P-loop_NTPase"/>
</dbReference>
<gene>
    <name evidence="3" type="ORF">KT71_17656</name>
</gene>
<dbReference type="STRING" id="314285.KT71_17656"/>
<proteinExistence type="predicted"/>
<feature type="domain" description="AAA" evidence="1">
    <location>
        <begin position="28"/>
        <end position="143"/>
    </location>
</feature>
<dbReference type="PANTHER" id="PTHR43566">
    <property type="entry name" value="CONSERVED PROTEIN"/>
    <property type="match status" value="1"/>
</dbReference>
<dbReference type="AlphaFoldDB" id="A4A496"/>
<comment type="caution">
    <text evidence="3">The sequence shown here is derived from an EMBL/GenBank/DDBJ whole genome shotgun (WGS) entry which is preliminary data.</text>
</comment>
<evidence type="ECO:0000259" key="1">
    <source>
        <dbReference type="Pfam" id="PF13173"/>
    </source>
</evidence>
<organism evidence="3 4">
    <name type="scientific">Congregibacter litoralis KT71</name>
    <dbReference type="NCBI Taxonomy" id="314285"/>
    <lineage>
        <taxon>Bacteria</taxon>
        <taxon>Pseudomonadati</taxon>
        <taxon>Pseudomonadota</taxon>
        <taxon>Gammaproteobacteria</taxon>
        <taxon>Cellvibrionales</taxon>
        <taxon>Halieaceae</taxon>
        <taxon>Congregibacter</taxon>
    </lineage>
</organism>
<dbReference type="SUPFAM" id="SSF52540">
    <property type="entry name" value="P-loop containing nucleoside triphosphate hydrolases"/>
    <property type="match status" value="1"/>
</dbReference>
<dbReference type="RefSeq" id="WP_008295976.1">
    <property type="nucleotide sequence ID" value="NZ_CM002299.1"/>
</dbReference>
<dbReference type="InterPro" id="IPR041682">
    <property type="entry name" value="AAA_14"/>
</dbReference>
<dbReference type="OrthoDB" id="9771844at2"/>
<dbReference type="PANTHER" id="PTHR43566:SF2">
    <property type="entry name" value="DUF4143 DOMAIN-CONTAINING PROTEIN"/>
    <property type="match status" value="1"/>
</dbReference>
<sequence>MESQQKPTVTYISRHAESRLKHFASGYPVLVITGPRQSGKSTLVRHAFPEYRYVSLEDLDQREFAEVDPRGFLNQFSGGAILDEAQRCPTLFSYIQTRVDERQQPGEFILTGSQQFGLLSGITQSLAGRAALLTLLPMTYDELQRAEKVGQNLDKILFDGAYPPIFDRGLEPHPWHGNYVRTYLERDVRQLIKVQDLGTFQRFLKLCAGRTGQLLNLSSLANDCGITHNTAKSWISVLEASYIVHLLPPHHQNFNKRLVKTPKLYFLDTGLATWLLGIQNHEQLSTHVQRGALFETWVISELLKARYNAGETSNLYFWRDRAGHEVDLLIDHGTHLSPLEIKSGQTINKDYFKGLEFWRKLTGETAGQAWLVYGGDNRQIRSAVTVLPWHEIHSAQIVTPV</sequence>
<keyword evidence="4" id="KW-1185">Reference proteome</keyword>